<gene>
    <name evidence="1" type="ORF">FA95DRAFT_713390</name>
</gene>
<comment type="caution">
    <text evidence="1">The sequence shown here is derived from an EMBL/GenBank/DDBJ whole genome shotgun (WGS) entry which is preliminary data.</text>
</comment>
<reference evidence="1" key="2">
    <citation type="journal article" date="2022" name="New Phytol.">
        <title>Evolutionary transition to the ectomycorrhizal habit in the genomes of a hyperdiverse lineage of mushroom-forming fungi.</title>
        <authorList>
            <person name="Looney B."/>
            <person name="Miyauchi S."/>
            <person name="Morin E."/>
            <person name="Drula E."/>
            <person name="Courty P.E."/>
            <person name="Kohler A."/>
            <person name="Kuo A."/>
            <person name="LaButti K."/>
            <person name="Pangilinan J."/>
            <person name="Lipzen A."/>
            <person name="Riley R."/>
            <person name="Andreopoulos W."/>
            <person name="He G."/>
            <person name="Johnson J."/>
            <person name="Nolan M."/>
            <person name="Tritt A."/>
            <person name="Barry K.W."/>
            <person name="Grigoriev I.V."/>
            <person name="Nagy L.G."/>
            <person name="Hibbett D."/>
            <person name="Henrissat B."/>
            <person name="Matheny P.B."/>
            <person name="Labbe J."/>
            <person name="Martin F.M."/>
        </authorList>
    </citation>
    <scope>NUCLEOTIDE SEQUENCE</scope>
    <source>
        <strain evidence="1">FP105234-sp</strain>
    </source>
</reference>
<dbReference type="Proteomes" id="UP000814033">
    <property type="component" value="Unassembled WGS sequence"/>
</dbReference>
<evidence type="ECO:0000313" key="1">
    <source>
        <dbReference type="EMBL" id="KAI0041250.1"/>
    </source>
</evidence>
<protein>
    <submittedName>
        <fullName evidence="1">Uncharacterized protein</fullName>
    </submittedName>
</protein>
<dbReference type="EMBL" id="MU276134">
    <property type="protein sequence ID" value="KAI0041250.1"/>
    <property type="molecule type" value="Genomic_DNA"/>
</dbReference>
<accession>A0ACB8RCE4</accession>
<proteinExistence type="predicted"/>
<evidence type="ECO:0000313" key="2">
    <source>
        <dbReference type="Proteomes" id="UP000814033"/>
    </source>
</evidence>
<sequence length="538" mass="59046">MAANRTGAQVINNGFSAGRTIICLQFRVDLCACKVNPYELRVRLGFAHSSMLLVLSDDLLRAVLLLLDDIKSILACQATCRRFKTVVKNSLQIQYKIELGTSGMCEGPDARHLNAFEKLQRLRAYQAARAGDITFEELPFVPALFGDIWLMRSSVTTLVLMSPENDGLRIDVQQMPSVMRGIEERHWSIKLADIFTVAGFDASQDLLMVQKVDRGGNHACTLSILSLSTGERHPSAVFDSTREVHDSGHVEVFRDHCAVACSEQRRSCLAIWNWKTGSTKVNLFPPQSGLVSGFTFLDGGHIAIMSRDSPAILVYSFDLAQSDYLPTTFLLPPDIDVTPPTLIPCTAVAGAEHAGIFHPAPSARILSLFLTSSEVDGGHFLLNILADTLLAHLQDAPATVPWADWGPAGSRLTRWPRLTQPPDRSEMCVVTLAPDGRVGPDGSPVGVLADYRPSRVAQARQRGLVGLVEKATSVADEDLGGLTEAALPYAIRQFTMPWNGERVDRLHKVIACEDQMFVFEQSYAEDRHLVVKAWAGTI</sequence>
<name>A0ACB8RCE4_9AGAM</name>
<organism evidence="1 2">
    <name type="scientific">Auriscalpium vulgare</name>
    <dbReference type="NCBI Taxonomy" id="40419"/>
    <lineage>
        <taxon>Eukaryota</taxon>
        <taxon>Fungi</taxon>
        <taxon>Dikarya</taxon>
        <taxon>Basidiomycota</taxon>
        <taxon>Agaricomycotina</taxon>
        <taxon>Agaricomycetes</taxon>
        <taxon>Russulales</taxon>
        <taxon>Auriscalpiaceae</taxon>
        <taxon>Auriscalpium</taxon>
    </lineage>
</organism>
<reference evidence="1" key="1">
    <citation type="submission" date="2021-02" db="EMBL/GenBank/DDBJ databases">
        <authorList>
            <consortium name="DOE Joint Genome Institute"/>
            <person name="Ahrendt S."/>
            <person name="Looney B.P."/>
            <person name="Miyauchi S."/>
            <person name="Morin E."/>
            <person name="Drula E."/>
            <person name="Courty P.E."/>
            <person name="Chicoki N."/>
            <person name="Fauchery L."/>
            <person name="Kohler A."/>
            <person name="Kuo A."/>
            <person name="Labutti K."/>
            <person name="Pangilinan J."/>
            <person name="Lipzen A."/>
            <person name="Riley R."/>
            <person name="Andreopoulos W."/>
            <person name="He G."/>
            <person name="Johnson J."/>
            <person name="Barry K.W."/>
            <person name="Grigoriev I.V."/>
            <person name="Nagy L."/>
            <person name="Hibbett D."/>
            <person name="Henrissat B."/>
            <person name="Matheny P.B."/>
            <person name="Labbe J."/>
            <person name="Martin F."/>
        </authorList>
    </citation>
    <scope>NUCLEOTIDE SEQUENCE</scope>
    <source>
        <strain evidence="1">FP105234-sp</strain>
    </source>
</reference>
<keyword evidence="2" id="KW-1185">Reference proteome</keyword>